<organism evidence="1">
    <name type="scientific">Spironucleus salmonicida</name>
    <dbReference type="NCBI Taxonomy" id="348837"/>
    <lineage>
        <taxon>Eukaryota</taxon>
        <taxon>Metamonada</taxon>
        <taxon>Diplomonadida</taxon>
        <taxon>Hexamitidae</taxon>
        <taxon>Hexamitinae</taxon>
        <taxon>Spironucleus</taxon>
    </lineage>
</organism>
<sequence>MTNFLQHNIPFSTNFFGQTYLLPILYNKKLYTFQNNKIFTQKQIIFTTSTKIQNIIVINSILYIHEANQLISLQDKSKIPIIFQFSFQINKNVYFANQEIFKYYDGKIVKIAQAKGRFDCQIQNLLINRQEVFDFISLRFIPVKNDFSISFDGKIAYIEQQYIIIDNYNLQNKINFLKQDNKITSYEGQILNIAQYYLENSSMKNNISSVHKLIQEINNFCW</sequence>
<reference evidence="1" key="1">
    <citation type="journal article" date="2014" name="PLoS Genet.">
        <title>The Genome of Spironucleus salmonicida Highlights a Fish Pathogen Adapted to Fluctuating Environments.</title>
        <authorList>
            <person name="Xu F."/>
            <person name="Jerlstrom-Hultqvist J."/>
            <person name="Einarsson E."/>
            <person name="Astvaldsson A."/>
            <person name="Svard S.G."/>
            <person name="Andersson J.O."/>
        </authorList>
    </citation>
    <scope>NUCLEOTIDE SEQUENCE</scope>
</reference>
<evidence type="ECO:0000313" key="1">
    <source>
        <dbReference type="EMBL" id="EST42198.1"/>
    </source>
</evidence>
<name>V6LD92_9EUKA</name>
<dbReference type="AlphaFoldDB" id="V6LD92"/>
<accession>V6LD92</accession>
<gene>
    <name evidence="1" type="ORF">SS50377_ee020</name>
</gene>
<proteinExistence type="predicted"/>
<protein>
    <submittedName>
        <fullName evidence="1">Uncharacterized protein</fullName>
    </submittedName>
</protein>
<dbReference type="EMBL" id="KI546166">
    <property type="protein sequence ID" value="EST42198.1"/>
    <property type="molecule type" value="Genomic_DNA"/>
</dbReference>